<proteinExistence type="predicted"/>
<name>A0A9Q3BGY8_9BASI</name>
<reference evidence="1" key="1">
    <citation type="submission" date="2021-03" db="EMBL/GenBank/DDBJ databases">
        <title>Draft genome sequence of rust myrtle Austropuccinia psidii MF-1, a brazilian biotype.</title>
        <authorList>
            <person name="Quecine M.C."/>
            <person name="Pachon D.M.R."/>
            <person name="Bonatelli M.L."/>
            <person name="Correr F.H."/>
            <person name="Franceschini L.M."/>
            <person name="Leite T.F."/>
            <person name="Margarido G.R.A."/>
            <person name="Almeida C.A."/>
            <person name="Ferrarezi J.A."/>
            <person name="Labate C.A."/>
        </authorList>
    </citation>
    <scope>NUCLEOTIDE SEQUENCE</scope>
    <source>
        <strain evidence="1">MF-1</strain>
    </source>
</reference>
<sequence>MPPGKVVTCRSAYDSLSLSNYTQTCDLWFKAIQADNDPQGSTFVSCQTKAKDFFVCSRPSCHARRKSPYSRVFPPMVFTNCFFSKNYATRLSTVWPSVFLIQNDQLYVTQGTGIDSRGKKININDNVQCPWNPKTGANTMRPVCQFCNPST</sequence>
<evidence type="ECO:0000313" key="1">
    <source>
        <dbReference type="EMBL" id="MBW0464908.1"/>
    </source>
</evidence>
<keyword evidence="2" id="KW-1185">Reference proteome</keyword>
<accession>A0A9Q3BGY8</accession>
<protein>
    <submittedName>
        <fullName evidence="1">Uncharacterized protein</fullName>
    </submittedName>
</protein>
<gene>
    <name evidence="1" type="ORF">O181_004623</name>
</gene>
<evidence type="ECO:0000313" key="2">
    <source>
        <dbReference type="Proteomes" id="UP000765509"/>
    </source>
</evidence>
<comment type="caution">
    <text evidence="1">The sequence shown here is derived from an EMBL/GenBank/DDBJ whole genome shotgun (WGS) entry which is preliminary data.</text>
</comment>
<dbReference type="EMBL" id="AVOT02000913">
    <property type="protein sequence ID" value="MBW0464908.1"/>
    <property type="molecule type" value="Genomic_DNA"/>
</dbReference>
<organism evidence="1 2">
    <name type="scientific">Austropuccinia psidii MF-1</name>
    <dbReference type="NCBI Taxonomy" id="1389203"/>
    <lineage>
        <taxon>Eukaryota</taxon>
        <taxon>Fungi</taxon>
        <taxon>Dikarya</taxon>
        <taxon>Basidiomycota</taxon>
        <taxon>Pucciniomycotina</taxon>
        <taxon>Pucciniomycetes</taxon>
        <taxon>Pucciniales</taxon>
        <taxon>Sphaerophragmiaceae</taxon>
        <taxon>Austropuccinia</taxon>
    </lineage>
</organism>
<dbReference type="Proteomes" id="UP000765509">
    <property type="component" value="Unassembled WGS sequence"/>
</dbReference>
<dbReference type="AlphaFoldDB" id="A0A9Q3BGY8"/>